<evidence type="ECO:0000313" key="4">
    <source>
        <dbReference type="EMBL" id="CAD5215429.1"/>
    </source>
</evidence>
<dbReference type="OrthoDB" id="5838988at2759"/>
<feature type="compositionally biased region" description="Polar residues" evidence="2">
    <location>
        <begin position="490"/>
        <end position="505"/>
    </location>
</feature>
<reference evidence="5" key="2">
    <citation type="submission" date="2020-08" db="EMBL/GenBank/DDBJ databases">
        <authorList>
            <person name="Kikuchi T."/>
        </authorList>
    </citation>
    <scope>NUCLEOTIDE SEQUENCE</scope>
    <source>
        <strain evidence="4">Ka4C1</strain>
    </source>
</reference>
<reference evidence="8" key="1">
    <citation type="submission" date="2016-11" db="UniProtKB">
        <authorList>
            <consortium name="WormBaseParasite"/>
        </authorList>
    </citation>
    <scope>IDENTIFICATION</scope>
</reference>
<keyword evidence="7" id="KW-1185">Reference proteome</keyword>
<dbReference type="EMBL" id="CAJFDI010000002">
    <property type="protein sequence ID" value="CAD5215429.1"/>
    <property type="molecule type" value="Genomic_DNA"/>
</dbReference>
<gene>
    <name evidence="4" type="ORF">BXYJ_LOCUS4025</name>
</gene>
<evidence type="ECO:0000313" key="5">
    <source>
        <dbReference type="EMBL" id="CAG9097281.1"/>
    </source>
</evidence>
<dbReference type="Proteomes" id="UP000095284">
    <property type="component" value="Unplaced"/>
</dbReference>
<feature type="zinc finger region" description="C3H1-type" evidence="1">
    <location>
        <begin position="559"/>
        <end position="585"/>
    </location>
</feature>
<evidence type="ECO:0000313" key="6">
    <source>
        <dbReference type="Proteomes" id="UP000095284"/>
    </source>
</evidence>
<dbReference type="AlphaFoldDB" id="A0A1I7RQ78"/>
<feature type="region of interest" description="Disordered" evidence="2">
    <location>
        <begin position="265"/>
        <end position="293"/>
    </location>
</feature>
<evidence type="ECO:0000313" key="8">
    <source>
        <dbReference type="WBParaSite" id="BXY_0287000.1"/>
    </source>
</evidence>
<accession>A0A1I7RQ78</accession>
<feature type="region of interest" description="Disordered" evidence="2">
    <location>
        <begin position="1"/>
        <end position="253"/>
    </location>
</feature>
<dbReference type="Proteomes" id="UP000659654">
    <property type="component" value="Unassembled WGS sequence"/>
</dbReference>
<evidence type="ECO:0000259" key="3">
    <source>
        <dbReference type="PROSITE" id="PS50103"/>
    </source>
</evidence>
<feature type="compositionally biased region" description="Acidic residues" evidence="2">
    <location>
        <begin position="7"/>
        <end position="24"/>
    </location>
</feature>
<feature type="compositionally biased region" description="Acidic residues" evidence="2">
    <location>
        <begin position="244"/>
        <end position="253"/>
    </location>
</feature>
<feature type="compositionally biased region" description="Basic and acidic residues" evidence="2">
    <location>
        <begin position="25"/>
        <end position="45"/>
    </location>
</feature>
<dbReference type="WBParaSite" id="BXY_0287000.1">
    <property type="protein sequence ID" value="BXY_0287000.1"/>
    <property type="gene ID" value="BXY_0287000"/>
</dbReference>
<keyword evidence="1" id="KW-0863">Zinc-finger</keyword>
<feature type="domain" description="C3H1-type" evidence="3">
    <location>
        <begin position="559"/>
        <end position="585"/>
    </location>
</feature>
<feature type="compositionally biased region" description="Polar residues" evidence="2">
    <location>
        <begin position="119"/>
        <end position="129"/>
    </location>
</feature>
<feature type="region of interest" description="Disordered" evidence="2">
    <location>
        <begin position="385"/>
        <end position="421"/>
    </location>
</feature>
<dbReference type="GO" id="GO:0008270">
    <property type="term" value="F:zinc ion binding"/>
    <property type="evidence" value="ECO:0007669"/>
    <property type="project" value="UniProtKB-KW"/>
</dbReference>
<feature type="compositionally biased region" description="Polar residues" evidence="2">
    <location>
        <begin position="213"/>
        <end position="226"/>
    </location>
</feature>
<dbReference type="SMR" id="A0A1I7RQ78"/>
<feature type="compositionally biased region" description="Basic and acidic residues" evidence="2">
    <location>
        <begin position="269"/>
        <end position="280"/>
    </location>
</feature>
<keyword evidence="1" id="KW-0862">Zinc</keyword>
<dbReference type="Proteomes" id="UP000582659">
    <property type="component" value="Unassembled WGS sequence"/>
</dbReference>
<dbReference type="PROSITE" id="PS50103">
    <property type="entry name" value="ZF_C3H1"/>
    <property type="match status" value="1"/>
</dbReference>
<feature type="compositionally biased region" description="Basic residues" evidence="2">
    <location>
        <begin position="46"/>
        <end position="61"/>
    </location>
</feature>
<dbReference type="eggNOG" id="ENOG502SZ2B">
    <property type="taxonomic scope" value="Eukaryota"/>
</dbReference>
<dbReference type="InterPro" id="IPR019607">
    <property type="entry name" value="Putative_zinc-finger_domain"/>
</dbReference>
<protein>
    <submittedName>
        <fullName evidence="4">(pine wood nematode) hypothetical protein</fullName>
    </submittedName>
    <submittedName>
        <fullName evidence="8">C3H1-type domain-containing protein</fullName>
    </submittedName>
</protein>
<feature type="region of interest" description="Disordered" evidence="2">
    <location>
        <begin position="475"/>
        <end position="505"/>
    </location>
</feature>
<proteinExistence type="predicted"/>
<feature type="compositionally biased region" description="Basic and acidic residues" evidence="2">
    <location>
        <begin position="132"/>
        <end position="144"/>
    </location>
</feature>
<dbReference type="Pfam" id="PF10650">
    <property type="entry name" value="zf-C3H1"/>
    <property type="match status" value="1"/>
</dbReference>
<dbReference type="EMBL" id="CAJFCV020000002">
    <property type="protein sequence ID" value="CAG9097281.1"/>
    <property type="molecule type" value="Genomic_DNA"/>
</dbReference>
<dbReference type="InterPro" id="IPR000571">
    <property type="entry name" value="Znf_CCCH"/>
</dbReference>
<evidence type="ECO:0000256" key="2">
    <source>
        <dbReference type="SAM" id="MobiDB-lite"/>
    </source>
</evidence>
<keyword evidence="1" id="KW-0479">Metal-binding</keyword>
<organism evidence="6 8">
    <name type="scientific">Bursaphelenchus xylophilus</name>
    <name type="common">Pinewood nematode worm</name>
    <name type="synonym">Aphelenchoides xylophilus</name>
    <dbReference type="NCBI Taxonomy" id="6326"/>
    <lineage>
        <taxon>Eukaryota</taxon>
        <taxon>Metazoa</taxon>
        <taxon>Ecdysozoa</taxon>
        <taxon>Nematoda</taxon>
        <taxon>Chromadorea</taxon>
        <taxon>Rhabditida</taxon>
        <taxon>Tylenchina</taxon>
        <taxon>Tylenchomorpha</taxon>
        <taxon>Aphelenchoidea</taxon>
        <taxon>Aphelenchoididae</taxon>
        <taxon>Bursaphelenchus</taxon>
    </lineage>
</organism>
<evidence type="ECO:0000256" key="1">
    <source>
        <dbReference type="PROSITE-ProRule" id="PRU00723"/>
    </source>
</evidence>
<sequence>MSNVEKEEGEIQSESEENNDDFSIEEQRIDQVREEFYRAREEIMRSKSRRNSHKKEKKNRKGDRESRARPSTSSKDNYEVVNMEIESPPDHDSIDEEERALREMLLEQVMTKRGKVKRSNANTTTTPSSRPEVVDKTNDKDKHPISTTQQRLRPPLSPPADFLLPPPPIPPMDLIMIDETSNLSDYEPYSPKPPDHPIINESQEGILGRELNEQLQQDGFVNNLFQEDSPKSPDEVSDDVLTSELEDSDDDAFDDELSEFELDLDDVREENKSTKRELNRLQKRHKQNQNDYNAVRKTVEKLKEELAEQERKLLVYAERGMDLTERITNLIEKSYNSSNKHLNSVKEERQKWKNKVNKTAMDTKQRLKNRFKRVFKGRIQKPKKIPLVDISVQKSRPTKETKKKSPKTPVNPPGNNTYENVPSIVTHDHQVTSSQQDYGNDVITSSTELSVDIEEIMPGASDSRSIESQLLERLMKKSKSKSRTTPPTKQNGKSKNNIETQQNPQDLMIEEIVDDPRPSSSTSLDDALRNPLTYMRSYRLYPFFPFQHINHPAVSNKLKADVPICPYELHGVCRDDTCKWQHDQDMRVSEVDIIKEMISYYPSLCPPTKTIDQYAKELLSKGKVADVARSVASSIPPQVRERCFNDELKKFIAL</sequence>
<evidence type="ECO:0000313" key="7">
    <source>
        <dbReference type="Proteomes" id="UP000659654"/>
    </source>
</evidence>
<name>A0A1I7RQ78_BURXY</name>